<dbReference type="EMBL" id="KV008003">
    <property type="protein sequence ID" value="KZV30673.1"/>
    <property type="molecule type" value="Genomic_DNA"/>
</dbReference>
<dbReference type="AlphaFoldDB" id="A0A2Z7B850"/>
<name>A0A2Z7B850_9LAMI</name>
<dbReference type="Proteomes" id="UP000250235">
    <property type="component" value="Unassembled WGS sequence"/>
</dbReference>
<keyword evidence="2" id="KW-1185">Reference proteome</keyword>
<evidence type="ECO:0000313" key="1">
    <source>
        <dbReference type="EMBL" id="KZV30673.1"/>
    </source>
</evidence>
<evidence type="ECO:0000313" key="2">
    <source>
        <dbReference type="Proteomes" id="UP000250235"/>
    </source>
</evidence>
<reference evidence="1 2" key="1">
    <citation type="journal article" date="2015" name="Proc. Natl. Acad. Sci. U.S.A.">
        <title>The resurrection genome of Boea hygrometrica: A blueprint for survival of dehydration.</title>
        <authorList>
            <person name="Xiao L."/>
            <person name="Yang G."/>
            <person name="Zhang L."/>
            <person name="Yang X."/>
            <person name="Zhao S."/>
            <person name="Ji Z."/>
            <person name="Zhou Q."/>
            <person name="Hu M."/>
            <person name="Wang Y."/>
            <person name="Chen M."/>
            <person name="Xu Y."/>
            <person name="Jin H."/>
            <person name="Xiao X."/>
            <person name="Hu G."/>
            <person name="Bao F."/>
            <person name="Hu Y."/>
            <person name="Wan P."/>
            <person name="Li L."/>
            <person name="Deng X."/>
            <person name="Kuang T."/>
            <person name="Xiang C."/>
            <person name="Zhu J.K."/>
            <person name="Oliver M.J."/>
            <person name="He Y."/>
        </authorList>
    </citation>
    <scope>NUCLEOTIDE SEQUENCE [LARGE SCALE GENOMIC DNA]</scope>
    <source>
        <strain evidence="2">cv. XS01</strain>
    </source>
</reference>
<proteinExistence type="predicted"/>
<sequence length="406" mass="46164">MDRIGDYLPQSTEKSRPDEGVSVLVMDRIGDYLPQSTEKSRVLVIRLESGTSASKMVQRSHETENRTDISFAEFAALDFPVFTSETDRMFETGTAYLVEEPIEETEQNQGTEIADAVPTADAKIFYDESMTLEEHLSTIPDGSSLPSTTAEVTKIQFGKSITIRGVDEGDWYKDSLPKIPAADKWKAPLQERDPIKGNPAKEIFSLICADIDFKRLAALKIEDIYAKEEQVLIWAETDSNIIAIQRKMYILTKYRELLLRKFLEARKTNFVPGESSSAIELKVLDMLSNLHLFVLEELKTKMQAHGLIWEMTCCSRIFEGPHRDQGAVITRSNANIRSSCWIRTMIRVDGSWVIEPCADYWKTLPWRLIRNEILPQIAYVDTLPPIAVEIANPVHDQKRDSFVSLH</sequence>
<accession>A0A2Z7B850</accession>
<organism evidence="1 2">
    <name type="scientific">Dorcoceras hygrometricum</name>
    <dbReference type="NCBI Taxonomy" id="472368"/>
    <lineage>
        <taxon>Eukaryota</taxon>
        <taxon>Viridiplantae</taxon>
        <taxon>Streptophyta</taxon>
        <taxon>Embryophyta</taxon>
        <taxon>Tracheophyta</taxon>
        <taxon>Spermatophyta</taxon>
        <taxon>Magnoliopsida</taxon>
        <taxon>eudicotyledons</taxon>
        <taxon>Gunneridae</taxon>
        <taxon>Pentapetalae</taxon>
        <taxon>asterids</taxon>
        <taxon>lamiids</taxon>
        <taxon>Lamiales</taxon>
        <taxon>Gesneriaceae</taxon>
        <taxon>Didymocarpoideae</taxon>
        <taxon>Trichosporeae</taxon>
        <taxon>Loxocarpinae</taxon>
        <taxon>Dorcoceras</taxon>
    </lineage>
</organism>
<protein>
    <submittedName>
        <fullName evidence="1">Uncharacterized protein</fullName>
    </submittedName>
</protein>
<gene>
    <name evidence="1" type="ORF">F511_43258</name>
</gene>